<dbReference type="AlphaFoldDB" id="A0A6G7XFP7"/>
<dbReference type="GO" id="GO:0005737">
    <property type="term" value="C:cytoplasm"/>
    <property type="evidence" value="ECO:0007669"/>
    <property type="project" value="TreeGrafter"/>
</dbReference>
<dbReference type="GO" id="GO:0002189">
    <property type="term" value="C:ribose phosphate diphosphokinase complex"/>
    <property type="evidence" value="ECO:0007669"/>
    <property type="project" value="TreeGrafter"/>
</dbReference>
<dbReference type="PANTHER" id="PTHR10210:SF41">
    <property type="entry name" value="RIBOSE-PHOSPHATE PYROPHOSPHOKINASE 1, CHLOROPLASTIC"/>
    <property type="match status" value="1"/>
</dbReference>
<proteinExistence type="predicted"/>
<keyword evidence="2" id="KW-0808">Transferase</keyword>
<protein>
    <submittedName>
        <fullName evidence="2">Ribose-phosphate pyrophosphokinase</fullName>
    </submittedName>
</protein>
<keyword evidence="3" id="KW-1185">Reference proteome</keyword>
<dbReference type="GO" id="GO:0006015">
    <property type="term" value="P:5-phosphoribose 1-diphosphate biosynthetic process"/>
    <property type="evidence" value="ECO:0007669"/>
    <property type="project" value="TreeGrafter"/>
</dbReference>
<dbReference type="KEGG" id="lvi:G7068_09065"/>
<accession>A0A6G7XFP7</accession>
<dbReference type="InterPro" id="IPR005946">
    <property type="entry name" value="Rib-P_diPkinase"/>
</dbReference>
<dbReference type="RefSeq" id="WP_166291322.1">
    <property type="nucleotide sequence ID" value="NZ_CP049863.1"/>
</dbReference>
<reference evidence="2 3" key="1">
    <citation type="submission" date="2020-03" db="EMBL/GenBank/DDBJ databases">
        <title>Leucobacter sp. nov., isolated from beetles.</title>
        <authorList>
            <person name="Hyun D.-W."/>
            <person name="Bae J.-W."/>
        </authorList>
    </citation>
    <scope>NUCLEOTIDE SEQUENCE [LARGE SCALE GENOMIC DNA]</scope>
    <source>
        <strain evidence="2 3">HDW9C</strain>
    </source>
</reference>
<dbReference type="Gene3D" id="3.40.50.2020">
    <property type="match status" value="2"/>
</dbReference>
<gene>
    <name evidence="2" type="ORF">G7068_09065</name>
</gene>
<dbReference type="Proteomes" id="UP000502677">
    <property type="component" value="Chromosome"/>
</dbReference>
<dbReference type="SUPFAM" id="SSF53271">
    <property type="entry name" value="PRTase-like"/>
    <property type="match status" value="1"/>
</dbReference>
<evidence type="ECO:0000313" key="2">
    <source>
        <dbReference type="EMBL" id="QIK63332.1"/>
    </source>
</evidence>
<dbReference type="GO" id="GO:0006164">
    <property type="term" value="P:purine nucleotide biosynthetic process"/>
    <property type="evidence" value="ECO:0007669"/>
    <property type="project" value="TreeGrafter"/>
</dbReference>
<organism evidence="2 3">
    <name type="scientific">Leucobacter viscericola</name>
    <dbReference type="NCBI Taxonomy" id="2714935"/>
    <lineage>
        <taxon>Bacteria</taxon>
        <taxon>Bacillati</taxon>
        <taxon>Actinomycetota</taxon>
        <taxon>Actinomycetes</taxon>
        <taxon>Micrococcales</taxon>
        <taxon>Microbacteriaceae</taxon>
        <taxon>Leucobacter</taxon>
    </lineage>
</organism>
<sequence>MSITLFAATTPGGSKSVTHTNSAAEPFRFPGGEWHLRVPTAEAPAFARVTGCDANDLVVLGLWADWVHSLGHRAVAHLPYLPAARADRGTPFGAQVYANLINTCNLDEVVVFDPHSPVAPSLINNVRIVESTAVIAERVIPSGNYEAILAPDAGAVHRAQLVADRMGLPLFTATKSRDFDTGKLTGFHAPENLPRLGRVLVVDDICDGGGTFMGLAKATGLHRDQLDLWVSHGIFSGRAPQLRESYGTVFTTDSHPGAANPEVAAEIIELAPYLSA</sequence>
<dbReference type="CDD" id="cd06223">
    <property type="entry name" value="PRTases_typeI"/>
    <property type="match status" value="1"/>
</dbReference>
<keyword evidence="2" id="KW-0418">Kinase</keyword>
<dbReference type="GO" id="GO:0016301">
    <property type="term" value="F:kinase activity"/>
    <property type="evidence" value="ECO:0007669"/>
    <property type="project" value="UniProtKB-KW"/>
</dbReference>
<dbReference type="Pfam" id="PF00156">
    <property type="entry name" value="Pribosyltran"/>
    <property type="match status" value="1"/>
</dbReference>
<name>A0A6G7XFP7_9MICO</name>
<dbReference type="InterPro" id="IPR000836">
    <property type="entry name" value="PRTase_dom"/>
</dbReference>
<feature type="domain" description="Phosphoribosyltransferase" evidence="1">
    <location>
        <begin position="143"/>
        <end position="211"/>
    </location>
</feature>
<dbReference type="PANTHER" id="PTHR10210">
    <property type="entry name" value="RIBOSE-PHOSPHATE DIPHOSPHOKINASE FAMILY MEMBER"/>
    <property type="match status" value="1"/>
</dbReference>
<evidence type="ECO:0000313" key="3">
    <source>
        <dbReference type="Proteomes" id="UP000502677"/>
    </source>
</evidence>
<dbReference type="GO" id="GO:0000287">
    <property type="term" value="F:magnesium ion binding"/>
    <property type="evidence" value="ECO:0007669"/>
    <property type="project" value="InterPro"/>
</dbReference>
<dbReference type="EMBL" id="CP049863">
    <property type="protein sequence ID" value="QIK63332.1"/>
    <property type="molecule type" value="Genomic_DNA"/>
</dbReference>
<dbReference type="GO" id="GO:0004749">
    <property type="term" value="F:ribose phosphate diphosphokinase activity"/>
    <property type="evidence" value="ECO:0007669"/>
    <property type="project" value="TreeGrafter"/>
</dbReference>
<dbReference type="InterPro" id="IPR029057">
    <property type="entry name" value="PRTase-like"/>
</dbReference>
<evidence type="ECO:0000259" key="1">
    <source>
        <dbReference type="Pfam" id="PF00156"/>
    </source>
</evidence>